<dbReference type="AlphaFoldDB" id="A0A9W9Z7M7"/>
<evidence type="ECO:0000256" key="2">
    <source>
        <dbReference type="SAM" id="SignalP"/>
    </source>
</evidence>
<name>A0A9W9Z7M7_9CNID</name>
<sequence>MRIATVFLVIFITLVIVELSEAARGGGRGGGRGGSRGRKGSQTNVGSRSSAFNRVVVGYLVYRYAFSSAPVYRHGYPMYRSYVSIPENRAVRVSFEEEKLLDEQREIVSGRISRKRTLVEGIDRSLVELNTTGQVQQWNNPGIARTQQHSFAGGH</sequence>
<feature type="chain" id="PRO_5040939906" evidence="2">
    <location>
        <begin position="23"/>
        <end position="155"/>
    </location>
</feature>
<gene>
    <name evidence="3" type="ORF">OS493_035474</name>
</gene>
<feature type="signal peptide" evidence="2">
    <location>
        <begin position="1"/>
        <end position="22"/>
    </location>
</feature>
<feature type="compositionally biased region" description="Gly residues" evidence="1">
    <location>
        <begin position="24"/>
        <end position="34"/>
    </location>
</feature>
<comment type="caution">
    <text evidence="3">The sequence shown here is derived from an EMBL/GenBank/DDBJ whole genome shotgun (WGS) entry which is preliminary data.</text>
</comment>
<dbReference type="Proteomes" id="UP001163046">
    <property type="component" value="Unassembled WGS sequence"/>
</dbReference>
<protein>
    <submittedName>
        <fullName evidence="3">Uncharacterized protein</fullName>
    </submittedName>
</protein>
<keyword evidence="2" id="KW-0732">Signal</keyword>
<evidence type="ECO:0000313" key="4">
    <source>
        <dbReference type="Proteomes" id="UP001163046"/>
    </source>
</evidence>
<proteinExistence type="predicted"/>
<organism evidence="3 4">
    <name type="scientific">Desmophyllum pertusum</name>
    <dbReference type="NCBI Taxonomy" id="174260"/>
    <lineage>
        <taxon>Eukaryota</taxon>
        <taxon>Metazoa</taxon>
        <taxon>Cnidaria</taxon>
        <taxon>Anthozoa</taxon>
        <taxon>Hexacorallia</taxon>
        <taxon>Scleractinia</taxon>
        <taxon>Caryophylliina</taxon>
        <taxon>Caryophylliidae</taxon>
        <taxon>Desmophyllum</taxon>
    </lineage>
</organism>
<reference evidence="3" key="1">
    <citation type="submission" date="2023-01" db="EMBL/GenBank/DDBJ databases">
        <title>Genome assembly of the deep-sea coral Lophelia pertusa.</title>
        <authorList>
            <person name="Herrera S."/>
            <person name="Cordes E."/>
        </authorList>
    </citation>
    <scope>NUCLEOTIDE SEQUENCE</scope>
    <source>
        <strain evidence="3">USNM1676648</strain>
        <tissue evidence="3">Polyp</tissue>
    </source>
</reference>
<dbReference type="EMBL" id="MU826403">
    <property type="protein sequence ID" value="KAJ7376330.1"/>
    <property type="molecule type" value="Genomic_DNA"/>
</dbReference>
<evidence type="ECO:0000313" key="3">
    <source>
        <dbReference type="EMBL" id="KAJ7376330.1"/>
    </source>
</evidence>
<dbReference type="OrthoDB" id="5980977at2759"/>
<evidence type="ECO:0000256" key="1">
    <source>
        <dbReference type="SAM" id="MobiDB-lite"/>
    </source>
</evidence>
<keyword evidence="4" id="KW-1185">Reference proteome</keyword>
<accession>A0A9W9Z7M7</accession>
<feature type="region of interest" description="Disordered" evidence="1">
    <location>
        <begin position="23"/>
        <end position="46"/>
    </location>
</feature>